<dbReference type="Gramene" id="KXG20244">
    <property type="protein sequence ID" value="KXG20244"/>
    <property type="gene ID" value="SORBI_3010G175200"/>
</dbReference>
<feature type="compositionally biased region" description="Low complexity" evidence="1">
    <location>
        <begin position="135"/>
        <end position="151"/>
    </location>
</feature>
<feature type="transmembrane region" description="Helical" evidence="2">
    <location>
        <begin position="331"/>
        <end position="352"/>
    </location>
</feature>
<feature type="transmembrane region" description="Helical" evidence="2">
    <location>
        <begin position="510"/>
        <end position="533"/>
    </location>
</feature>
<protein>
    <submittedName>
        <fullName evidence="3">Uncharacterized protein</fullName>
    </submittedName>
</protein>
<feature type="region of interest" description="Disordered" evidence="1">
    <location>
        <begin position="25"/>
        <end position="80"/>
    </location>
</feature>
<feature type="transmembrane region" description="Helical" evidence="2">
    <location>
        <begin position="358"/>
        <end position="379"/>
    </location>
</feature>
<name>A0A194YJU2_SORBI</name>
<organism evidence="3 4">
    <name type="scientific">Sorghum bicolor</name>
    <name type="common">Sorghum</name>
    <name type="synonym">Sorghum vulgare</name>
    <dbReference type="NCBI Taxonomy" id="4558"/>
    <lineage>
        <taxon>Eukaryota</taxon>
        <taxon>Viridiplantae</taxon>
        <taxon>Streptophyta</taxon>
        <taxon>Embryophyta</taxon>
        <taxon>Tracheophyta</taxon>
        <taxon>Spermatophyta</taxon>
        <taxon>Magnoliopsida</taxon>
        <taxon>Liliopsida</taxon>
        <taxon>Poales</taxon>
        <taxon>Poaceae</taxon>
        <taxon>PACMAD clade</taxon>
        <taxon>Panicoideae</taxon>
        <taxon>Andropogonodae</taxon>
        <taxon>Andropogoneae</taxon>
        <taxon>Sorghinae</taxon>
        <taxon>Sorghum</taxon>
    </lineage>
</organism>
<gene>
    <name evidence="3" type="ORF">SORBI_3010G175200</name>
</gene>
<feature type="transmembrane region" description="Helical" evidence="2">
    <location>
        <begin position="241"/>
        <end position="261"/>
    </location>
</feature>
<keyword evidence="2" id="KW-0472">Membrane</keyword>
<evidence type="ECO:0000313" key="4">
    <source>
        <dbReference type="Proteomes" id="UP000000768"/>
    </source>
</evidence>
<keyword evidence="2" id="KW-0812">Transmembrane</keyword>
<feature type="region of interest" description="Disordered" evidence="1">
    <location>
        <begin position="119"/>
        <end position="163"/>
    </location>
</feature>
<dbReference type="AlphaFoldDB" id="A0A194YJU2"/>
<feature type="transmembrane region" description="Helical" evidence="2">
    <location>
        <begin position="168"/>
        <end position="186"/>
    </location>
</feature>
<keyword evidence="4" id="KW-1185">Reference proteome</keyword>
<feature type="transmembrane region" description="Helical" evidence="2">
    <location>
        <begin position="267"/>
        <end position="290"/>
    </location>
</feature>
<dbReference type="Proteomes" id="UP000000768">
    <property type="component" value="Chromosome 10"/>
</dbReference>
<dbReference type="STRING" id="4558.A0A194YJU2"/>
<feature type="compositionally biased region" description="Basic and acidic residues" evidence="1">
    <location>
        <begin position="152"/>
        <end position="163"/>
    </location>
</feature>
<reference evidence="3 4" key="1">
    <citation type="journal article" date="2009" name="Nature">
        <title>The Sorghum bicolor genome and the diversification of grasses.</title>
        <authorList>
            <person name="Paterson A.H."/>
            <person name="Bowers J.E."/>
            <person name="Bruggmann R."/>
            <person name="Dubchak I."/>
            <person name="Grimwood J."/>
            <person name="Gundlach H."/>
            <person name="Haberer G."/>
            <person name="Hellsten U."/>
            <person name="Mitros T."/>
            <person name="Poliakov A."/>
            <person name="Schmutz J."/>
            <person name="Spannagl M."/>
            <person name="Tang H."/>
            <person name="Wang X."/>
            <person name="Wicker T."/>
            <person name="Bharti A.K."/>
            <person name="Chapman J."/>
            <person name="Feltus F.A."/>
            <person name="Gowik U."/>
            <person name="Grigoriev I.V."/>
            <person name="Lyons E."/>
            <person name="Maher C.A."/>
            <person name="Martis M."/>
            <person name="Narechania A."/>
            <person name="Otillar R.P."/>
            <person name="Penning B.W."/>
            <person name="Salamov A.A."/>
            <person name="Wang Y."/>
            <person name="Zhang L."/>
            <person name="Carpita N.C."/>
            <person name="Freeling M."/>
            <person name="Gingle A.R."/>
            <person name="Hash C.T."/>
            <person name="Keller B."/>
            <person name="Klein P."/>
            <person name="Kresovich S."/>
            <person name="McCann M.C."/>
            <person name="Ming R."/>
            <person name="Peterson D.G."/>
            <person name="Mehboob-ur-Rahman"/>
            <person name="Ware D."/>
            <person name="Westhoff P."/>
            <person name="Mayer K.F."/>
            <person name="Messing J."/>
            <person name="Rokhsar D.S."/>
        </authorList>
    </citation>
    <scope>NUCLEOTIDE SEQUENCE [LARGE SCALE GENOMIC DNA]</scope>
    <source>
        <strain evidence="4">cv. BTx623</strain>
    </source>
</reference>
<evidence type="ECO:0000313" key="3">
    <source>
        <dbReference type="EMBL" id="KXG20244.1"/>
    </source>
</evidence>
<feature type="transmembrane region" description="Helical" evidence="2">
    <location>
        <begin position="480"/>
        <end position="498"/>
    </location>
</feature>
<evidence type="ECO:0000256" key="2">
    <source>
        <dbReference type="SAM" id="Phobius"/>
    </source>
</evidence>
<dbReference type="InParanoid" id="A0A194YJU2"/>
<reference evidence="4" key="2">
    <citation type="journal article" date="2018" name="Plant J.">
        <title>The Sorghum bicolor reference genome: improved assembly, gene annotations, a transcriptome atlas, and signatures of genome organization.</title>
        <authorList>
            <person name="McCormick R.F."/>
            <person name="Truong S.K."/>
            <person name="Sreedasyam A."/>
            <person name="Jenkins J."/>
            <person name="Shu S."/>
            <person name="Sims D."/>
            <person name="Kennedy M."/>
            <person name="Amirebrahimi M."/>
            <person name="Weers B.D."/>
            <person name="McKinley B."/>
            <person name="Mattison A."/>
            <person name="Morishige D.T."/>
            <person name="Grimwood J."/>
            <person name="Schmutz J."/>
            <person name="Mullet J.E."/>
        </authorList>
    </citation>
    <scope>NUCLEOTIDE SEQUENCE [LARGE SCALE GENOMIC DNA]</scope>
    <source>
        <strain evidence="4">cv. BTx623</strain>
    </source>
</reference>
<dbReference type="EMBL" id="CM000769">
    <property type="protein sequence ID" value="KXG20244.1"/>
    <property type="molecule type" value="Genomic_DNA"/>
</dbReference>
<dbReference type="ExpressionAtlas" id="A0A194YJU2">
    <property type="expression patterns" value="baseline and differential"/>
</dbReference>
<dbReference type="OMA" id="SGNCLMF"/>
<feature type="transmembrane region" description="Helical" evidence="2">
    <location>
        <begin position="198"/>
        <end position="220"/>
    </location>
</feature>
<accession>A0A194YJU2</accession>
<evidence type="ECO:0000256" key="1">
    <source>
        <dbReference type="SAM" id="MobiDB-lite"/>
    </source>
</evidence>
<sequence>MHLAHAATPSHLEVAVAAGQVTRRAQEPAVTNGQAANGYVRQAQENEEAERRRAPPPRAHGPARRGSTRSTRSRGPLCPLIFPSSGRGRAGLDPYRTCSYCSICVQRFACHIPGETTTMTHPPHDGTTPPRPAPATLSHAEAASTATAAGVSEREEEQRRKAKENLDVGATATVFGSTVLLGGLFLPKEAKQLPGNAARLTVSLLLSFATFLTGKALVLLSLTMMGRQVLVSDGHRVAAKCLVAVCAVLSVLTLLSLLALLPGGGVYLYIGLAVVTAVTLSAAGAHWWLLRRMNGGGGGEAAAAVYYDEENEGKEEMDAAYKTTCSITNSAFGGLVGVLFSASSKISGAAAADSVQSAAHVAIFFTFTTAILGVFVMTVSKVVTNNQRRRRRRCSRRRLLAIATAMRLANALLLCSLACAAFSAAFVVLRYLVFAAFAPLVLAAALCFLLRHCVVVVVVRHDDRDGEEARVKAMEDIASKVTAATLGGIMSILGGALGEKDDRDKWGSTSTGVVMVVLTSAFVSGFGFMVLAAAPGSATAILAPVARVLVWSTVALFTATAVAVYGAEMSGLDNPK</sequence>
<proteinExistence type="predicted"/>
<feature type="transmembrane region" description="Helical" evidence="2">
    <location>
        <begin position="399"/>
        <end position="425"/>
    </location>
</feature>
<dbReference type="OrthoDB" id="695950at2759"/>
<keyword evidence="2" id="KW-1133">Transmembrane helix</keyword>
<feature type="transmembrane region" description="Helical" evidence="2">
    <location>
        <begin position="545"/>
        <end position="567"/>
    </location>
</feature>
<feature type="transmembrane region" description="Helical" evidence="2">
    <location>
        <begin position="431"/>
        <end position="459"/>
    </location>
</feature>